<evidence type="ECO:0000256" key="1">
    <source>
        <dbReference type="ARBA" id="ARBA00006594"/>
    </source>
</evidence>
<dbReference type="AlphaFoldDB" id="U5QDG2"/>
<dbReference type="GO" id="GO:0043565">
    <property type="term" value="F:sequence-specific DNA binding"/>
    <property type="evidence" value="ECO:0007669"/>
    <property type="project" value="TreeGrafter"/>
</dbReference>
<accession>U5QDG2</accession>
<dbReference type="GO" id="GO:0009007">
    <property type="term" value="F:site-specific DNA-methyltransferase (adenine-specific) activity"/>
    <property type="evidence" value="ECO:0007669"/>
    <property type="project" value="UniProtKB-EC"/>
</dbReference>
<evidence type="ECO:0000256" key="5">
    <source>
        <dbReference type="ARBA" id="ARBA00022691"/>
    </source>
</evidence>
<dbReference type="EC" id="2.1.1.72" evidence="2"/>
<dbReference type="STRING" id="1183438.GKIL_0632"/>
<feature type="binding site" evidence="7">
    <location>
        <position position="210"/>
    </location>
    <ligand>
        <name>S-adenosyl-L-methionine</name>
        <dbReference type="ChEBI" id="CHEBI:59789"/>
    </ligand>
</feature>
<dbReference type="GO" id="GO:0009307">
    <property type="term" value="P:DNA restriction-modification system"/>
    <property type="evidence" value="ECO:0007669"/>
    <property type="project" value="InterPro"/>
</dbReference>
<dbReference type="Gene3D" id="1.10.1020.10">
    <property type="entry name" value="Adenine-specific Methyltransferase, Domain 2"/>
    <property type="match status" value="1"/>
</dbReference>
<dbReference type="RefSeq" id="WP_023171918.1">
    <property type="nucleotide sequence ID" value="NC_022600.1"/>
</dbReference>
<dbReference type="GO" id="GO:1904047">
    <property type="term" value="F:S-adenosyl-L-methionine binding"/>
    <property type="evidence" value="ECO:0007669"/>
    <property type="project" value="TreeGrafter"/>
</dbReference>
<evidence type="ECO:0000256" key="2">
    <source>
        <dbReference type="ARBA" id="ARBA00011900"/>
    </source>
</evidence>
<dbReference type="InterPro" id="IPR012263">
    <property type="entry name" value="M_m6A_EcoRV"/>
</dbReference>
<dbReference type="InterPro" id="IPR023095">
    <property type="entry name" value="Ade_MeTrfase_dom_2"/>
</dbReference>
<dbReference type="Gene3D" id="3.40.50.150">
    <property type="entry name" value="Vaccinia Virus protein VP39"/>
    <property type="match status" value="1"/>
</dbReference>
<dbReference type="HOGENOM" id="CLU_063430_0_0_3"/>
<evidence type="ECO:0000256" key="7">
    <source>
        <dbReference type="PIRSR" id="PIRSR000398-1"/>
    </source>
</evidence>
<dbReference type="Pfam" id="PF02086">
    <property type="entry name" value="MethyltransfD12"/>
    <property type="match status" value="1"/>
</dbReference>
<dbReference type="REBASE" id="71800">
    <property type="entry name" value="M.GkiJS1ORF632P"/>
</dbReference>
<keyword evidence="9" id="KW-1185">Reference proteome</keyword>
<dbReference type="NCBIfam" id="TIGR00571">
    <property type="entry name" value="dam"/>
    <property type="match status" value="1"/>
</dbReference>
<protein>
    <recommendedName>
        <fullName evidence="2">site-specific DNA-methyltransferase (adenine-specific)</fullName>
        <ecNumber evidence="2">2.1.1.72</ecNumber>
    </recommendedName>
</protein>
<dbReference type="InterPro" id="IPR029063">
    <property type="entry name" value="SAM-dependent_MTases_sf"/>
</dbReference>
<feature type="binding site" evidence="7">
    <location>
        <position position="17"/>
    </location>
    <ligand>
        <name>S-adenosyl-L-methionine</name>
        <dbReference type="ChEBI" id="CHEBI:59789"/>
    </ligand>
</feature>
<dbReference type="eggNOG" id="COG0338">
    <property type="taxonomic scope" value="Bacteria"/>
</dbReference>
<dbReference type="KEGG" id="glj:GKIL_0632"/>
<dbReference type="PANTHER" id="PTHR30481">
    <property type="entry name" value="DNA ADENINE METHYLASE"/>
    <property type="match status" value="1"/>
</dbReference>
<dbReference type="PIRSF" id="PIRSF000398">
    <property type="entry name" value="M_m6A_EcoRV"/>
    <property type="match status" value="1"/>
</dbReference>
<sequence>MTAAVRARPFLKWAGGKGQLLTQIEQRLPEELIGGQIRRYVEPFIGGGAVFLHVAQRYAIEQFVLFDINRELVLAYRTIQRAVEALIVRLSELERLYYAEPPEERRAFFYRVRTRFNAGIEAIDFERFDDRWIERTAQLIFLNRTCYNGLFRTNAHSQFNVPFGRYRQPTICMGDNLQAVAAVLARARIESGDFTASAPLADRHSFFYFDPPYRPISKTARFTAYSAQRFDDAAQLRLAEFYRQLHTTGAYLLLSNSDPRNGDPEDDFFERAYAGFAIERVSASRMVNCNANRRGAISELLIANYCVNGL</sequence>
<dbReference type="PRINTS" id="PR00505">
    <property type="entry name" value="D12N6MTFRASE"/>
</dbReference>
<keyword evidence="3 8" id="KW-0489">Methyltransferase</keyword>
<keyword evidence="5" id="KW-0949">S-adenosyl-L-methionine</keyword>
<feature type="binding site" evidence="7">
    <location>
        <position position="13"/>
    </location>
    <ligand>
        <name>S-adenosyl-L-methionine</name>
        <dbReference type="ChEBI" id="CHEBI:59789"/>
    </ligand>
</feature>
<evidence type="ECO:0000256" key="4">
    <source>
        <dbReference type="ARBA" id="ARBA00022679"/>
    </source>
</evidence>
<comment type="similarity">
    <text evidence="1">Belongs to the N(4)/N(6)-methyltransferase family.</text>
</comment>
<dbReference type="GO" id="GO:0032259">
    <property type="term" value="P:methylation"/>
    <property type="evidence" value="ECO:0007669"/>
    <property type="project" value="UniProtKB-KW"/>
</dbReference>
<dbReference type="EMBL" id="CP003587">
    <property type="protein sequence ID" value="AGY56878.1"/>
    <property type="molecule type" value="Genomic_DNA"/>
</dbReference>
<name>U5QDG2_GLOK1</name>
<dbReference type="OrthoDB" id="9805629at2"/>
<dbReference type="PANTHER" id="PTHR30481:SF3">
    <property type="entry name" value="DNA ADENINE METHYLASE"/>
    <property type="match status" value="1"/>
</dbReference>
<dbReference type="InterPro" id="IPR012327">
    <property type="entry name" value="MeTrfase_D12"/>
</dbReference>
<dbReference type="Proteomes" id="UP000017396">
    <property type="component" value="Chromosome"/>
</dbReference>
<evidence type="ECO:0000256" key="6">
    <source>
        <dbReference type="ARBA" id="ARBA00047942"/>
    </source>
</evidence>
<evidence type="ECO:0000313" key="8">
    <source>
        <dbReference type="EMBL" id="AGY56878.1"/>
    </source>
</evidence>
<reference evidence="8 9" key="1">
    <citation type="journal article" date="2013" name="PLoS ONE">
        <title>Cultivation and Complete Genome Sequencing of Gloeobacter kilaueensis sp. nov., from a Lava Cave in Kilauea Caldera, Hawai'i.</title>
        <authorList>
            <person name="Saw J.H."/>
            <person name="Schatz M."/>
            <person name="Brown M.V."/>
            <person name="Kunkel D.D."/>
            <person name="Foster J.S."/>
            <person name="Shick H."/>
            <person name="Christensen S."/>
            <person name="Hou S."/>
            <person name="Wan X."/>
            <person name="Donachie S.P."/>
        </authorList>
    </citation>
    <scope>NUCLEOTIDE SEQUENCE [LARGE SCALE GENOMIC DNA]</scope>
    <source>
        <strain evidence="9">JS</strain>
    </source>
</reference>
<gene>
    <name evidence="8" type="primary">dam</name>
    <name evidence="8" type="ORF">GKIL_0632</name>
</gene>
<evidence type="ECO:0000313" key="9">
    <source>
        <dbReference type="Proteomes" id="UP000017396"/>
    </source>
</evidence>
<feature type="binding site" evidence="7">
    <location>
        <position position="67"/>
    </location>
    <ligand>
        <name>S-adenosyl-L-methionine</name>
        <dbReference type="ChEBI" id="CHEBI:59789"/>
    </ligand>
</feature>
<keyword evidence="4 8" id="KW-0808">Transferase</keyword>
<comment type="catalytic activity">
    <reaction evidence="6">
        <text>a 2'-deoxyadenosine in DNA + S-adenosyl-L-methionine = an N(6)-methyl-2'-deoxyadenosine in DNA + S-adenosyl-L-homocysteine + H(+)</text>
        <dbReference type="Rhea" id="RHEA:15197"/>
        <dbReference type="Rhea" id="RHEA-COMP:12418"/>
        <dbReference type="Rhea" id="RHEA-COMP:12419"/>
        <dbReference type="ChEBI" id="CHEBI:15378"/>
        <dbReference type="ChEBI" id="CHEBI:57856"/>
        <dbReference type="ChEBI" id="CHEBI:59789"/>
        <dbReference type="ChEBI" id="CHEBI:90615"/>
        <dbReference type="ChEBI" id="CHEBI:90616"/>
        <dbReference type="EC" id="2.1.1.72"/>
    </reaction>
</comment>
<proteinExistence type="inferred from homology"/>
<dbReference type="SUPFAM" id="SSF53335">
    <property type="entry name" value="S-adenosyl-L-methionine-dependent methyltransferases"/>
    <property type="match status" value="1"/>
</dbReference>
<dbReference type="GO" id="GO:0006298">
    <property type="term" value="P:mismatch repair"/>
    <property type="evidence" value="ECO:0007669"/>
    <property type="project" value="TreeGrafter"/>
</dbReference>
<organism evidence="8 9">
    <name type="scientific">Gloeobacter kilaueensis (strain ATCC BAA-2537 / CCAP 1431/1 / ULC 316 / JS1)</name>
    <dbReference type="NCBI Taxonomy" id="1183438"/>
    <lineage>
        <taxon>Bacteria</taxon>
        <taxon>Bacillati</taxon>
        <taxon>Cyanobacteriota</taxon>
        <taxon>Cyanophyceae</taxon>
        <taxon>Gloeobacterales</taxon>
        <taxon>Gloeobacteraceae</taxon>
        <taxon>Gloeobacter</taxon>
    </lineage>
</organism>
<evidence type="ECO:0000256" key="3">
    <source>
        <dbReference type="ARBA" id="ARBA00022603"/>
    </source>
</evidence>